<proteinExistence type="predicted"/>
<protein>
    <submittedName>
        <fullName evidence="1">Uncharacterized protein</fullName>
    </submittedName>
</protein>
<evidence type="ECO:0000313" key="1">
    <source>
        <dbReference type="EMBL" id="QJA68039.1"/>
    </source>
</evidence>
<reference evidence="1" key="1">
    <citation type="submission" date="2020-03" db="EMBL/GenBank/DDBJ databases">
        <title>The deep terrestrial virosphere.</title>
        <authorList>
            <person name="Holmfeldt K."/>
            <person name="Nilsson E."/>
            <person name="Simone D."/>
            <person name="Lopez-Fernandez M."/>
            <person name="Wu X."/>
            <person name="de Brujin I."/>
            <person name="Lundin D."/>
            <person name="Andersson A."/>
            <person name="Bertilsson S."/>
            <person name="Dopson M."/>
        </authorList>
    </citation>
    <scope>NUCLEOTIDE SEQUENCE</scope>
    <source>
        <strain evidence="1">MM415A09546</strain>
        <strain evidence="2">MM415B06381</strain>
    </source>
</reference>
<dbReference type="AlphaFoldDB" id="A0A6M3JCU1"/>
<gene>
    <name evidence="1" type="ORF">MM415A09546_0004</name>
    <name evidence="2" type="ORF">MM415B06381_0006</name>
</gene>
<accession>A0A6M3JCU1</accession>
<dbReference type="EMBL" id="MT143481">
    <property type="protein sequence ID" value="QJA97301.1"/>
    <property type="molecule type" value="Genomic_DNA"/>
</dbReference>
<evidence type="ECO:0000313" key="2">
    <source>
        <dbReference type="EMBL" id="QJA97301.1"/>
    </source>
</evidence>
<sequence length="91" mass="10407">MINLKQSWLRECVYKALANCDEYGTLAIIDYGDEDYGTVPVNSPYFKHNLAKVVFTISSNEMKTVYGSWIMLSSDEQEELIDEVLTMIKGE</sequence>
<organism evidence="1">
    <name type="scientific">viral metagenome</name>
    <dbReference type="NCBI Taxonomy" id="1070528"/>
    <lineage>
        <taxon>unclassified sequences</taxon>
        <taxon>metagenomes</taxon>
        <taxon>organismal metagenomes</taxon>
    </lineage>
</organism>
<name>A0A6M3JCU1_9ZZZZ</name>
<dbReference type="EMBL" id="MT141580">
    <property type="protein sequence ID" value="QJA68039.1"/>
    <property type="molecule type" value="Genomic_DNA"/>
</dbReference>